<dbReference type="RefSeq" id="WP_048545028.1">
    <property type="nucleotide sequence ID" value="NZ_HF571038.1"/>
</dbReference>
<evidence type="ECO:0000313" key="3">
    <source>
        <dbReference type="EMBL" id="CCI52799.1"/>
    </source>
</evidence>
<accession>A0A077M8A6</accession>
<feature type="transmembrane region" description="Helical" evidence="1">
    <location>
        <begin position="111"/>
        <end position="144"/>
    </location>
</feature>
<organism evidence="3 4">
    <name type="scientific">Nostocoides jenkinsii Ben 74</name>
    <dbReference type="NCBI Taxonomy" id="1193518"/>
    <lineage>
        <taxon>Bacteria</taxon>
        <taxon>Bacillati</taxon>
        <taxon>Actinomycetota</taxon>
        <taxon>Actinomycetes</taxon>
        <taxon>Micrococcales</taxon>
        <taxon>Intrasporangiaceae</taxon>
        <taxon>Nostocoides</taxon>
    </lineage>
</organism>
<protein>
    <recommendedName>
        <fullName evidence="2">Phage shock protein PspC N-terminal domain-containing protein</fullName>
    </recommendedName>
</protein>
<dbReference type="STRING" id="1193518.BN13_210023"/>
<evidence type="ECO:0000256" key="1">
    <source>
        <dbReference type="SAM" id="Phobius"/>
    </source>
</evidence>
<keyword evidence="1" id="KW-1133">Transmembrane helix</keyword>
<keyword evidence="1" id="KW-0812">Transmembrane</keyword>
<proteinExistence type="predicted"/>
<dbReference type="InterPro" id="IPR007168">
    <property type="entry name" value="Phageshock_PspC_N"/>
</dbReference>
<keyword evidence="1" id="KW-0472">Membrane</keyword>
<gene>
    <name evidence="3" type="ORF">BN13_210023</name>
</gene>
<sequence length="173" mass="17682">MTTNTSTQTQSTYAAYALPGGSTTETGLDRLLAALHRGPFVRSTTNAKVAGVCASIADRTGLAPKVVRIGTIVLAVFGVAVPLYLGAWLLTPDTAGRLPAERALRGGESKAIALAVLFALVVVATLNIPLGWLVIGAVGATAYYGFGVGRSGARSGAAGGRHTEPTPQDAPHW</sequence>
<evidence type="ECO:0000313" key="4">
    <source>
        <dbReference type="Proteomes" id="UP000035720"/>
    </source>
</evidence>
<evidence type="ECO:0000259" key="2">
    <source>
        <dbReference type="Pfam" id="PF04024"/>
    </source>
</evidence>
<dbReference type="EMBL" id="CAJC01000124">
    <property type="protein sequence ID" value="CCI52799.1"/>
    <property type="molecule type" value="Genomic_DNA"/>
</dbReference>
<feature type="domain" description="Phage shock protein PspC N-terminal" evidence="2">
    <location>
        <begin position="39"/>
        <end position="93"/>
    </location>
</feature>
<feature type="transmembrane region" description="Helical" evidence="1">
    <location>
        <begin position="69"/>
        <end position="91"/>
    </location>
</feature>
<dbReference type="OrthoDB" id="7359894at2"/>
<dbReference type="Pfam" id="PF04024">
    <property type="entry name" value="PspC"/>
    <property type="match status" value="1"/>
</dbReference>
<keyword evidence="4" id="KW-1185">Reference proteome</keyword>
<dbReference type="AlphaFoldDB" id="A0A077M8A6"/>
<name>A0A077M8A6_9MICO</name>
<reference evidence="3 4" key="1">
    <citation type="journal article" date="2013" name="ISME J.">
        <title>A metabolic model for members of the genus Tetrasphaera involved in enhanced biological phosphorus removal.</title>
        <authorList>
            <person name="Kristiansen R."/>
            <person name="Nguyen H.T.T."/>
            <person name="Saunders A.M."/>
            <person name="Nielsen J.L."/>
            <person name="Wimmer R."/>
            <person name="Le V.Q."/>
            <person name="McIlroy S.J."/>
            <person name="Petrovski S."/>
            <person name="Seviour R.J."/>
            <person name="Calteau A."/>
            <person name="Nielsen K.L."/>
            <person name="Nielsen P.H."/>
        </authorList>
    </citation>
    <scope>NUCLEOTIDE SEQUENCE [LARGE SCALE GENOMIC DNA]</scope>
    <source>
        <strain evidence="3 4">Ben 74</strain>
    </source>
</reference>
<comment type="caution">
    <text evidence="3">The sequence shown here is derived from an EMBL/GenBank/DDBJ whole genome shotgun (WGS) entry which is preliminary data.</text>
</comment>
<dbReference type="Proteomes" id="UP000035720">
    <property type="component" value="Unassembled WGS sequence"/>
</dbReference>